<accession>A0A3E2BKQ7</accession>
<organism evidence="2 3">
    <name type="scientific">Candidatus Saccharicenans subterraneus</name>
    <dbReference type="NCBI Taxonomy" id="2508984"/>
    <lineage>
        <taxon>Bacteria</taxon>
        <taxon>Candidatus Aminicenantota</taxon>
        <taxon>Candidatus Aminicenantia</taxon>
        <taxon>Candidatus Aminicenantales</taxon>
        <taxon>Candidatus Saccharicenantaceae</taxon>
        <taxon>Candidatus Saccharicenans</taxon>
    </lineage>
</organism>
<dbReference type="Pfam" id="PF04519">
    <property type="entry name" value="Bactofilin"/>
    <property type="match status" value="1"/>
</dbReference>
<gene>
    <name evidence="2" type="ORF">OP8BY_0444</name>
</gene>
<evidence type="ECO:0000256" key="1">
    <source>
        <dbReference type="ARBA" id="ARBA00044755"/>
    </source>
</evidence>
<dbReference type="EMBL" id="QUAH01000010">
    <property type="protein sequence ID" value="RFT15335.1"/>
    <property type="molecule type" value="Genomic_DNA"/>
</dbReference>
<dbReference type="PANTHER" id="PTHR35024">
    <property type="entry name" value="HYPOTHETICAL CYTOSOLIC PROTEIN"/>
    <property type="match status" value="1"/>
</dbReference>
<comment type="caution">
    <text evidence="2">The sequence shown here is derived from an EMBL/GenBank/DDBJ whole genome shotgun (WGS) entry which is preliminary data.</text>
</comment>
<proteinExistence type="inferred from homology"/>
<dbReference type="PANTHER" id="PTHR35024:SF4">
    <property type="entry name" value="POLYMER-FORMING CYTOSKELETAL PROTEIN"/>
    <property type="match status" value="1"/>
</dbReference>
<evidence type="ECO:0000313" key="3">
    <source>
        <dbReference type="Proteomes" id="UP000257323"/>
    </source>
</evidence>
<dbReference type="Proteomes" id="UP000257323">
    <property type="component" value="Unassembled WGS sequence"/>
</dbReference>
<reference evidence="2 3" key="1">
    <citation type="submission" date="2018-08" db="EMBL/GenBank/DDBJ databases">
        <title>Genome analysis of the thermophilic bacterium of the candidate phylum Aminicenantes from deep subsurface aquifer revealed its physiology and ecological role.</title>
        <authorList>
            <person name="Kadnikov V.V."/>
            <person name="Mardanov A.V."/>
            <person name="Beletsky A.V."/>
            <person name="Karnachuk O.V."/>
            <person name="Ravin N.V."/>
        </authorList>
    </citation>
    <scope>NUCLEOTIDE SEQUENCE [LARGE SCALE GENOMIC DNA]</scope>
    <source>
        <strain evidence="2">BY38</strain>
    </source>
</reference>
<name>A0A3E2BKQ7_9BACT</name>
<comment type="similarity">
    <text evidence="1">Belongs to the bactofilin family.</text>
</comment>
<dbReference type="InterPro" id="IPR007607">
    <property type="entry name" value="BacA/B"/>
</dbReference>
<evidence type="ECO:0000313" key="2">
    <source>
        <dbReference type="EMBL" id="RFT15335.1"/>
    </source>
</evidence>
<dbReference type="AlphaFoldDB" id="A0A3E2BKQ7"/>
<sequence length="124" mass="13486">MSPDDKKINQEAGLTRVVSRLGQTVTLEGKLNGHEDLEIQGTFSGPIDLALHDLTIGKTASVKSEQVRAKNLFLYGQLEGKVRAERVVISDTGRFTGDIVACKISVQNGAKFKGTIKISKDYQP</sequence>
<protein>
    <submittedName>
        <fullName evidence="2">Integral membrane protein CcmA involved in cell shape determination</fullName>
    </submittedName>
</protein>